<keyword evidence="2" id="KW-1185">Reference proteome</keyword>
<proteinExistence type="predicted"/>
<dbReference type="Proteomes" id="UP000790377">
    <property type="component" value="Unassembled WGS sequence"/>
</dbReference>
<reference evidence="1" key="1">
    <citation type="journal article" date="2021" name="New Phytol.">
        <title>Evolutionary innovations through gain and loss of genes in the ectomycorrhizal Boletales.</title>
        <authorList>
            <person name="Wu G."/>
            <person name="Miyauchi S."/>
            <person name="Morin E."/>
            <person name="Kuo A."/>
            <person name="Drula E."/>
            <person name="Varga T."/>
            <person name="Kohler A."/>
            <person name="Feng B."/>
            <person name="Cao Y."/>
            <person name="Lipzen A."/>
            <person name="Daum C."/>
            <person name="Hundley H."/>
            <person name="Pangilinan J."/>
            <person name="Johnson J."/>
            <person name="Barry K."/>
            <person name="LaButti K."/>
            <person name="Ng V."/>
            <person name="Ahrendt S."/>
            <person name="Min B."/>
            <person name="Choi I.G."/>
            <person name="Park H."/>
            <person name="Plett J.M."/>
            <person name="Magnuson J."/>
            <person name="Spatafora J.W."/>
            <person name="Nagy L.G."/>
            <person name="Henrissat B."/>
            <person name="Grigoriev I.V."/>
            <person name="Yang Z.L."/>
            <person name="Xu J."/>
            <person name="Martin F.M."/>
        </authorList>
    </citation>
    <scope>NUCLEOTIDE SEQUENCE</scope>
    <source>
        <strain evidence="1">ATCC 28755</strain>
    </source>
</reference>
<evidence type="ECO:0000313" key="2">
    <source>
        <dbReference type="Proteomes" id="UP000790377"/>
    </source>
</evidence>
<organism evidence="1 2">
    <name type="scientific">Hygrophoropsis aurantiaca</name>
    <dbReference type="NCBI Taxonomy" id="72124"/>
    <lineage>
        <taxon>Eukaryota</taxon>
        <taxon>Fungi</taxon>
        <taxon>Dikarya</taxon>
        <taxon>Basidiomycota</taxon>
        <taxon>Agaricomycotina</taxon>
        <taxon>Agaricomycetes</taxon>
        <taxon>Agaricomycetidae</taxon>
        <taxon>Boletales</taxon>
        <taxon>Coniophorineae</taxon>
        <taxon>Hygrophoropsidaceae</taxon>
        <taxon>Hygrophoropsis</taxon>
    </lineage>
</organism>
<name>A0ACB8AGM9_9AGAM</name>
<comment type="caution">
    <text evidence="1">The sequence shown here is derived from an EMBL/GenBank/DDBJ whole genome shotgun (WGS) entry which is preliminary data.</text>
</comment>
<dbReference type="EMBL" id="MU267661">
    <property type="protein sequence ID" value="KAH7912049.1"/>
    <property type="molecule type" value="Genomic_DNA"/>
</dbReference>
<sequence>SILKSKNFRSVLRVPTKDSKNLRYLNHNYRGESLAYLYAQANGLEALMEQEHAKNSVCVRYALGVLEGKYDGSDVFTGLVKATVLAQERREKGKGLQNFQYDPSYEEFAHMCAIISPETYRLLSRSFQMPTQRNLQLKRSRTPRYPTSICERSFQLAEEYIQKLSYKGPMALSCDDTKLHPSFRTYWDPAMKCHFVVGGVGEPYAVADVDELNEFLRTANEAKATKIRLWCLQIPLGKIPPLIIAAKAIPNSLDAPQLASYSLKLIEGLLDREIIVVSYACDGTAVERSVQAIITEEAPRHTVYTFKHPFPSRPNIILKIPTFNGHPVVMIQDSKHALKTARNNMFTGARILSLGNHVAMYSYARDTAIPPDGTRGPLYHRDVEKLDRQDDNAATRLFSAGVMDFMVKKYPHRIGQIAYLFIFGELVDAYQNRKISHCERIKMVLRARFFLEMWRSFIDAAGYAPNRHYISHEAHDIMHILHVFAECRKLVKDFTYLDFLYMIPRLMVLIRTAVNFCHSNDPRARASGYAHTYFDATDADLVTLAMFPTDDEINEIAQFAYQESTELFSLLGVLPQDFLSSGDAHQVTRLPGISSWFYPGKDPDEGFHLTTVGDDESENEGSECEGNSDACMLQGLIDCEEETWLRSSEVDDKMLSLTCASIAINLDESMQIRNFPDPSADEEAQWLQEDTSHISNAMRVNHLPQPNIIDSNESRHLANHSPSYPAQLDFSKLVYLRRVHETARAASSNRTYNLLDGDQSTQVNDSKEPAGKQEKSTRQQIIRQMTALLREYEDDRGIGTGLERQKRWIAANENRRNLPSSQTEAVSQTLAGNAANAVLAAGQRAATVIRRRLKLFSQHWVPQINQLADALVGVPNSQQRHHELLVPGNYGIVIVREKLFIGKVLAIYSQGGGKFGAHSWQPSVKSIGSVSYIAMQIYEYAILQQFRAIHQGTASLQAVTFAHVPSDHFLRRLSGRITLSTDGRSLELEMNLFSVFAELLGKLPAILAAVKSLNVARKQGKKADTGNEEDD</sequence>
<feature type="non-terminal residue" evidence="1">
    <location>
        <position position="1"/>
    </location>
</feature>
<evidence type="ECO:0000313" key="1">
    <source>
        <dbReference type="EMBL" id="KAH7912049.1"/>
    </source>
</evidence>
<protein>
    <submittedName>
        <fullName evidence="1">Uncharacterized protein</fullName>
    </submittedName>
</protein>
<gene>
    <name evidence="1" type="ORF">BJ138DRAFT_1005353</name>
</gene>
<accession>A0ACB8AGM9</accession>